<proteinExistence type="predicted"/>
<dbReference type="GeneID" id="37115422"/>
<dbReference type="RefSeq" id="XP_025467755.1">
    <property type="nucleotide sequence ID" value="XM_025613279.1"/>
</dbReference>
<feature type="region of interest" description="Disordered" evidence="1">
    <location>
        <begin position="177"/>
        <end position="229"/>
    </location>
</feature>
<reference evidence="2 3" key="1">
    <citation type="submission" date="2016-12" db="EMBL/GenBank/DDBJ databases">
        <title>The genomes of Aspergillus section Nigri reveals drivers in fungal speciation.</title>
        <authorList>
            <consortium name="DOE Joint Genome Institute"/>
            <person name="Vesth T.C."/>
            <person name="Nybo J."/>
            <person name="Theobald S."/>
            <person name="Brandl J."/>
            <person name="Frisvad J.C."/>
            <person name="Nielsen K.F."/>
            <person name="Lyhne E.K."/>
            <person name="Kogle M.E."/>
            <person name="Kuo A."/>
            <person name="Riley R."/>
            <person name="Clum A."/>
            <person name="Nolan M."/>
            <person name="Lipzen A."/>
            <person name="Salamov A."/>
            <person name="Henrissat B."/>
            <person name="Wiebenga A."/>
            <person name="De Vries R.P."/>
            <person name="Grigoriev I.V."/>
            <person name="Mortensen U.H."/>
            <person name="Andersen M.R."/>
            <person name="Baker S.E."/>
        </authorList>
    </citation>
    <scope>NUCLEOTIDE SEQUENCE [LARGE SCALE GENOMIC DNA]</scope>
    <source>
        <strain evidence="2 3">CBS 115572</strain>
    </source>
</reference>
<evidence type="ECO:0000313" key="3">
    <source>
        <dbReference type="Proteomes" id="UP000246702"/>
    </source>
</evidence>
<feature type="compositionally biased region" description="Basic and acidic residues" evidence="1">
    <location>
        <begin position="198"/>
        <end position="222"/>
    </location>
</feature>
<organism evidence="2 3">
    <name type="scientific">Aspergillus sclerotioniger CBS 115572</name>
    <dbReference type="NCBI Taxonomy" id="1450535"/>
    <lineage>
        <taxon>Eukaryota</taxon>
        <taxon>Fungi</taxon>
        <taxon>Dikarya</taxon>
        <taxon>Ascomycota</taxon>
        <taxon>Pezizomycotina</taxon>
        <taxon>Eurotiomycetes</taxon>
        <taxon>Eurotiomycetidae</taxon>
        <taxon>Eurotiales</taxon>
        <taxon>Aspergillaceae</taxon>
        <taxon>Aspergillus</taxon>
        <taxon>Aspergillus subgen. Circumdati</taxon>
    </lineage>
</organism>
<dbReference type="EMBL" id="MSFK01000013">
    <property type="protein sequence ID" value="PWY87972.1"/>
    <property type="molecule type" value="Genomic_DNA"/>
</dbReference>
<dbReference type="AlphaFoldDB" id="A0A317WRN8"/>
<evidence type="ECO:0000313" key="2">
    <source>
        <dbReference type="EMBL" id="PWY87972.1"/>
    </source>
</evidence>
<keyword evidence="3" id="KW-1185">Reference proteome</keyword>
<gene>
    <name evidence="2" type="ORF">BO94DRAFT_546128</name>
</gene>
<name>A0A317WRN8_9EURO</name>
<comment type="caution">
    <text evidence="2">The sequence shown here is derived from an EMBL/GenBank/DDBJ whole genome shotgun (WGS) entry which is preliminary data.</text>
</comment>
<protein>
    <submittedName>
        <fullName evidence="2">Uncharacterized protein</fullName>
    </submittedName>
</protein>
<accession>A0A317WRN8</accession>
<evidence type="ECO:0000256" key="1">
    <source>
        <dbReference type="SAM" id="MobiDB-lite"/>
    </source>
</evidence>
<dbReference type="Proteomes" id="UP000246702">
    <property type="component" value="Unassembled WGS sequence"/>
</dbReference>
<sequence length="229" mass="25376">MKSCCHQTGHLARDCDDISLTKALIAWHVALLSLTVDEHLTLVLKNRIDYLEGMLEPVITLLTRNGPLVGLSHTTCPEEYDLAIIPSGPRSNIPYSTLQARSRAEAIPNQRAYGKPSIWHFATLMCPIHLPRGSRVFAVIRDTSSLPASAIWNCRVGALMAGTRAIGFQFIREREAATAAHRPPAPATAGGERKKKKAEKEKEKEKKEKKEEKKEDKKDPKGPQEANPV</sequence>